<comment type="similarity">
    <text evidence="7">Belongs to the binding-protein-dependent transport system permease family.</text>
</comment>
<comment type="caution">
    <text evidence="9">The sequence shown here is derived from an EMBL/GenBank/DDBJ whole genome shotgun (WGS) entry which is preliminary data.</text>
</comment>
<evidence type="ECO:0000256" key="1">
    <source>
        <dbReference type="ARBA" id="ARBA00004651"/>
    </source>
</evidence>
<feature type="domain" description="ABC transmembrane type-1" evidence="8">
    <location>
        <begin position="222"/>
        <end position="411"/>
    </location>
</feature>
<organism evidence="9">
    <name type="scientific">Ignavibacterium album</name>
    <dbReference type="NCBI Taxonomy" id="591197"/>
    <lineage>
        <taxon>Bacteria</taxon>
        <taxon>Pseudomonadati</taxon>
        <taxon>Ignavibacteriota</taxon>
        <taxon>Ignavibacteria</taxon>
        <taxon>Ignavibacteriales</taxon>
        <taxon>Ignavibacteriaceae</taxon>
        <taxon>Ignavibacterium</taxon>
    </lineage>
</organism>
<dbReference type="CDD" id="cd06261">
    <property type="entry name" value="TM_PBP2"/>
    <property type="match status" value="1"/>
</dbReference>
<feature type="transmembrane region" description="Helical" evidence="7">
    <location>
        <begin position="54"/>
        <end position="75"/>
    </location>
</feature>
<keyword evidence="6 7" id="KW-0472">Membrane</keyword>
<dbReference type="PROSITE" id="PS50928">
    <property type="entry name" value="ABC_TM1"/>
    <property type="match status" value="1"/>
</dbReference>
<feature type="transmembrane region" description="Helical" evidence="7">
    <location>
        <begin position="218"/>
        <end position="243"/>
    </location>
</feature>
<reference evidence="9" key="1">
    <citation type="journal article" date="2020" name="mSystems">
        <title>Genome- and Community-Level Interaction Insights into Carbon Utilization and Element Cycling Functions of Hydrothermarchaeota in Hydrothermal Sediment.</title>
        <authorList>
            <person name="Zhou Z."/>
            <person name="Liu Y."/>
            <person name="Xu W."/>
            <person name="Pan J."/>
            <person name="Luo Z.H."/>
            <person name="Li M."/>
        </authorList>
    </citation>
    <scope>NUCLEOTIDE SEQUENCE [LARGE SCALE GENOMIC DNA]</scope>
    <source>
        <strain evidence="9">SpSt-479</strain>
    </source>
</reference>
<accession>A0A7V2ZHH8</accession>
<evidence type="ECO:0000256" key="3">
    <source>
        <dbReference type="ARBA" id="ARBA00022475"/>
    </source>
</evidence>
<evidence type="ECO:0000256" key="6">
    <source>
        <dbReference type="ARBA" id="ARBA00023136"/>
    </source>
</evidence>
<dbReference type="EMBL" id="DSUJ01000002">
    <property type="protein sequence ID" value="HFI90099.1"/>
    <property type="molecule type" value="Genomic_DNA"/>
</dbReference>
<dbReference type="GO" id="GO:0055085">
    <property type="term" value="P:transmembrane transport"/>
    <property type="evidence" value="ECO:0007669"/>
    <property type="project" value="InterPro"/>
</dbReference>
<dbReference type="Pfam" id="PF00528">
    <property type="entry name" value="BPD_transp_1"/>
    <property type="match status" value="1"/>
</dbReference>
<proteinExistence type="inferred from homology"/>
<dbReference type="InterPro" id="IPR035906">
    <property type="entry name" value="MetI-like_sf"/>
</dbReference>
<evidence type="ECO:0000256" key="7">
    <source>
        <dbReference type="RuleBase" id="RU363032"/>
    </source>
</evidence>
<dbReference type="SUPFAM" id="SSF161098">
    <property type="entry name" value="MetI-like"/>
    <property type="match status" value="1"/>
</dbReference>
<evidence type="ECO:0000256" key="5">
    <source>
        <dbReference type="ARBA" id="ARBA00022989"/>
    </source>
</evidence>
<dbReference type="PANTHER" id="PTHR43386:SF1">
    <property type="entry name" value="D,D-DIPEPTIDE TRANSPORT SYSTEM PERMEASE PROTEIN DDPC-RELATED"/>
    <property type="match status" value="1"/>
</dbReference>
<dbReference type="GO" id="GO:0005886">
    <property type="term" value="C:plasma membrane"/>
    <property type="evidence" value="ECO:0007669"/>
    <property type="project" value="UniProtKB-SubCell"/>
</dbReference>
<gene>
    <name evidence="9" type="ORF">ENS31_01060</name>
</gene>
<dbReference type="PANTHER" id="PTHR43386">
    <property type="entry name" value="OLIGOPEPTIDE TRANSPORT SYSTEM PERMEASE PROTEIN APPC"/>
    <property type="match status" value="1"/>
</dbReference>
<evidence type="ECO:0000259" key="8">
    <source>
        <dbReference type="PROSITE" id="PS50928"/>
    </source>
</evidence>
<dbReference type="InterPro" id="IPR000515">
    <property type="entry name" value="MetI-like"/>
</dbReference>
<protein>
    <submittedName>
        <fullName evidence="9">ABC transporter permease</fullName>
    </submittedName>
</protein>
<keyword evidence="3" id="KW-1003">Cell membrane</keyword>
<evidence type="ECO:0000256" key="2">
    <source>
        <dbReference type="ARBA" id="ARBA00022448"/>
    </source>
</evidence>
<name>A0A7V2ZHH8_9BACT</name>
<dbReference type="Gene3D" id="1.10.3720.10">
    <property type="entry name" value="MetI-like"/>
    <property type="match status" value="1"/>
</dbReference>
<sequence>MKTSKIKIWHFVLALWFILLIIRFNLLVETAQLIWYSIRLLYEDYNFISSHLNFVMVDTFLTLVIMITIPILISIRKLRNKILNSGLNFSKSFVVILIYSFLVPSLITRVHPEFQKNISEIKLLHPFSIIYVIELKTESSSSLASVREKFLDLKERVLLKEFDANKIFVKEYSLENHSYVMNKNGNKTFVPSDSVKLIKSDIVFLGTDEFGRDNFSRLIFGARISIFIGFMAVIISLLFGLTLGYIASAGNSFISISLNRLNDLFLSFPAIFLVILILALFGNNLMSVILVLGLSGWMSLFKIVSSEVASIKQKDFFISSKRLGLNNSELLFKEILPVIMIPVTVNIVFLFSNVIIAESALSFLGLGAGNQYPSWGAMIEKGQEYIFDAWWLLFIPGIVLVLTLLSFHNIAKEVNKFFNPKIS</sequence>
<comment type="subcellular location">
    <subcellularLocation>
        <location evidence="1 7">Cell membrane</location>
        <topology evidence="1 7">Multi-pass membrane protein</topology>
    </subcellularLocation>
</comment>
<evidence type="ECO:0000313" key="9">
    <source>
        <dbReference type="EMBL" id="HFI90099.1"/>
    </source>
</evidence>
<keyword evidence="5 7" id="KW-1133">Transmembrane helix</keyword>
<feature type="transmembrane region" description="Helical" evidence="7">
    <location>
        <begin position="389"/>
        <end position="411"/>
    </location>
</feature>
<dbReference type="AlphaFoldDB" id="A0A7V2ZHH8"/>
<evidence type="ECO:0000256" key="4">
    <source>
        <dbReference type="ARBA" id="ARBA00022692"/>
    </source>
</evidence>
<keyword evidence="4 7" id="KW-0812">Transmembrane</keyword>
<dbReference type="InterPro" id="IPR050366">
    <property type="entry name" value="BP-dependent_transpt_permease"/>
</dbReference>
<feature type="transmembrane region" description="Helical" evidence="7">
    <location>
        <begin position="264"/>
        <end position="282"/>
    </location>
</feature>
<keyword evidence="2 7" id="KW-0813">Transport</keyword>